<dbReference type="EMBL" id="JAGHQM010003114">
    <property type="protein sequence ID" value="KAH0547901.1"/>
    <property type="molecule type" value="Genomic_DNA"/>
</dbReference>
<feature type="region of interest" description="Disordered" evidence="1">
    <location>
        <begin position="1"/>
        <end position="95"/>
    </location>
</feature>
<gene>
    <name evidence="2" type="ORF">GP486_008358</name>
</gene>
<evidence type="ECO:0000256" key="1">
    <source>
        <dbReference type="SAM" id="MobiDB-lite"/>
    </source>
</evidence>
<reference evidence="2" key="1">
    <citation type="submission" date="2021-03" db="EMBL/GenBank/DDBJ databases">
        <title>Comparative genomics and phylogenomic investigation of the class Geoglossomycetes provide insights into ecological specialization and systematics.</title>
        <authorList>
            <person name="Melie T."/>
            <person name="Pirro S."/>
            <person name="Miller A.N."/>
            <person name="Quandt A."/>
        </authorList>
    </citation>
    <scope>NUCLEOTIDE SEQUENCE</scope>
    <source>
        <strain evidence="2">CAQ_001_2017</strain>
    </source>
</reference>
<proteinExistence type="predicted"/>
<sequence length="451" mass="44067">SGEGNSPPQGSPKHPVTDTGDTGNTVPNFGSDSPSNPSVPQNNGDSPGKSNIESNINNDISNAIAQLYPGSSPPNGNPSQPQNPSSPGDSGSNAIISNVLGSYIASIFSGSSSENPGNPGNPGTPGSNVPSQGQVDGISYSVGSSQIVVDGKTYSPAAPTVVTLPNGQTANIGPNGLSIGNNFVPINPGGNPGSPSQGNINGVPYSLTPNGIVVSGTTYSTSQPTSVTLPNGQNLVIGPGGTVQIGGTTVPTFSQSGNTNGVSYTITPSGIVISGTTYPLSQPTSVTLPNGQTLVIGPNGVVQIGGTTIQVPTSGTFNGISYSITPSGSIVINGQTLSPSTPTSITLPGGHVVTIGPNGLVIDGTTVPVTLGSSPTSAKPQGMGVTTAISTGSITTSGSTVSSTGSSSKTSSSSRSSSSTSAASASKTAAPKKAAGTKDRDLMPLGTVLVI</sequence>
<dbReference type="Proteomes" id="UP000750711">
    <property type="component" value="Unassembled WGS sequence"/>
</dbReference>
<evidence type="ECO:0000313" key="2">
    <source>
        <dbReference type="EMBL" id="KAH0547901.1"/>
    </source>
</evidence>
<name>A0A9P8IH48_9PEZI</name>
<feature type="compositionally biased region" description="Low complexity" evidence="1">
    <location>
        <begin position="384"/>
        <end position="434"/>
    </location>
</feature>
<protein>
    <submittedName>
        <fullName evidence="2">Uncharacterized protein</fullName>
    </submittedName>
</protein>
<feature type="compositionally biased region" description="Polar residues" evidence="1">
    <location>
        <begin position="19"/>
        <end position="49"/>
    </location>
</feature>
<comment type="caution">
    <text evidence="2">The sequence shown here is derived from an EMBL/GenBank/DDBJ whole genome shotgun (WGS) entry which is preliminary data.</text>
</comment>
<feature type="region of interest" description="Disordered" evidence="1">
    <location>
        <begin position="110"/>
        <end position="138"/>
    </location>
</feature>
<organism evidence="2 3">
    <name type="scientific">Trichoglossum hirsutum</name>
    <dbReference type="NCBI Taxonomy" id="265104"/>
    <lineage>
        <taxon>Eukaryota</taxon>
        <taxon>Fungi</taxon>
        <taxon>Dikarya</taxon>
        <taxon>Ascomycota</taxon>
        <taxon>Pezizomycotina</taxon>
        <taxon>Geoglossomycetes</taxon>
        <taxon>Geoglossales</taxon>
        <taxon>Geoglossaceae</taxon>
        <taxon>Trichoglossum</taxon>
    </lineage>
</organism>
<feature type="non-terminal residue" evidence="2">
    <location>
        <position position="1"/>
    </location>
</feature>
<feature type="region of interest" description="Disordered" evidence="1">
    <location>
        <begin position="372"/>
        <end position="441"/>
    </location>
</feature>
<feature type="non-terminal residue" evidence="2">
    <location>
        <position position="451"/>
    </location>
</feature>
<keyword evidence="3" id="KW-1185">Reference proteome</keyword>
<feature type="compositionally biased region" description="Low complexity" evidence="1">
    <location>
        <begin position="50"/>
        <end position="62"/>
    </location>
</feature>
<dbReference type="AlphaFoldDB" id="A0A9P8IH48"/>
<dbReference type="SUPFAM" id="SSF69360">
    <property type="entry name" value="Cell wall binding repeat"/>
    <property type="match status" value="1"/>
</dbReference>
<feature type="compositionally biased region" description="Low complexity" evidence="1">
    <location>
        <begin position="77"/>
        <end position="93"/>
    </location>
</feature>
<accession>A0A9P8IH48</accession>
<evidence type="ECO:0000313" key="3">
    <source>
        <dbReference type="Proteomes" id="UP000750711"/>
    </source>
</evidence>